<dbReference type="Gene3D" id="1.20.1560.10">
    <property type="entry name" value="ABC transporter type 1, transmembrane domain"/>
    <property type="match status" value="1"/>
</dbReference>
<keyword evidence="6 8" id="KW-0472">Membrane</keyword>
<dbReference type="InterPro" id="IPR003593">
    <property type="entry name" value="AAA+_ATPase"/>
</dbReference>
<feature type="region of interest" description="Disordered" evidence="7">
    <location>
        <begin position="1"/>
        <end position="41"/>
    </location>
</feature>
<evidence type="ECO:0000256" key="3">
    <source>
        <dbReference type="ARBA" id="ARBA00022741"/>
    </source>
</evidence>
<dbReference type="InterPro" id="IPR039421">
    <property type="entry name" value="Type_1_exporter"/>
</dbReference>
<dbReference type="InterPro" id="IPR027417">
    <property type="entry name" value="P-loop_NTPase"/>
</dbReference>
<dbReference type="AlphaFoldDB" id="A0A7W7R9M0"/>
<gene>
    <name evidence="10" type="ORF">FHR34_007028</name>
</gene>
<comment type="subcellular location">
    <subcellularLocation>
        <location evidence="1">Cell membrane</location>
        <topology evidence="1">Multi-pass membrane protein</topology>
    </subcellularLocation>
</comment>
<dbReference type="Pfam" id="PF00005">
    <property type="entry name" value="ABC_tran"/>
    <property type="match status" value="1"/>
</dbReference>
<dbReference type="PROSITE" id="PS00211">
    <property type="entry name" value="ABC_TRANSPORTER_1"/>
    <property type="match status" value="1"/>
</dbReference>
<feature type="transmembrane region" description="Helical" evidence="8">
    <location>
        <begin position="203"/>
        <end position="224"/>
    </location>
</feature>
<evidence type="ECO:0000256" key="5">
    <source>
        <dbReference type="ARBA" id="ARBA00022989"/>
    </source>
</evidence>
<sequence length="658" mass="68911">MPAAPTADPTATPVATPTADPAAAPSADPAAAPSATPTDSTEDYRVALVPDDKAAAEQGMTGTAMLRRLPRLIRRTLGMAWAVDRRSVTALFLCQTLSGLLGALGLFGVSAAIAAVTAPGPPAERFSAAAPTLLAIAAAAGLRALLRITVTGLSTRLSPRIARRAELLLLEAATGAELAAYDHPGFNDRWDAAERGIEMSKELIVQVQQLIYSAVSLLAAAGVLAALHPALLPLLLLAAAPQGYAAVREARVHYQANVETFADRRILAALRWFLVDKETAGQVRSDTIAPFLLDRYQQAGARVDRTCDRAAWRCVRISLLGSLAAGAGAGLTWGSLALLLATGRMSVAAAGAAVFALRTAAGGLSGMVSYGAALYRLGLHLDDWDRFIAEAAGRRIARGTAVPPAPLLVEAKDVSYTYPGAEQPALTGADLRLGRGEILAVVGENGSGKSTLVKLLAGLNLPTGGAVRWDGVDTRELDAHALWRQTAMVPQDFARWPVTCRENITLGQPAPDGDAAVLRAAAASGADQVVAGLRSGLDTLLAREWLGGVALSAGQWQRLAVARAFHRPGGLLVLDEPTSDLDPRAEHRIFSGLRELAGDRAIVLVTHNLANTAVADRIVVLEHGRVVQCGSFAELSTAPGLFKELHDLQQDRTLVGLR</sequence>
<keyword evidence="4 10" id="KW-0067">ATP-binding</keyword>
<evidence type="ECO:0000256" key="1">
    <source>
        <dbReference type="ARBA" id="ARBA00004651"/>
    </source>
</evidence>
<keyword evidence="5 8" id="KW-1133">Transmembrane helix</keyword>
<feature type="compositionally biased region" description="Low complexity" evidence="7">
    <location>
        <begin position="1"/>
        <end position="39"/>
    </location>
</feature>
<evidence type="ECO:0000256" key="4">
    <source>
        <dbReference type="ARBA" id="ARBA00022840"/>
    </source>
</evidence>
<dbReference type="GO" id="GO:0005524">
    <property type="term" value="F:ATP binding"/>
    <property type="evidence" value="ECO:0007669"/>
    <property type="project" value="UniProtKB-KW"/>
</dbReference>
<evidence type="ECO:0000256" key="6">
    <source>
        <dbReference type="ARBA" id="ARBA00023136"/>
    </source>
</evidence>
<evidence type="ECO:0000256" key="2">
    <source>
        <dbReference type="ARBA" id="ARBA00022692"/>
    </source>
</evidence>
<dbReference type="RefSeq" id="WP_184944747.1">
    <property type="nucleotide sequence ID" value="NZ_JACHJV010000002.1"/>
</dbReference>
<keyword evidence="2 8" id="KW-0812">Transmembrane</keyword>
<dbReference type="GO" id="GO:0016887">
    <property type="term" value="F:ATP hydrolysis activity"/>
    <property type="evidence" value="ECO:0007669"/>
    <property type="project" value="InterPro"/>
</dbReference>
<evidence type="ECO:0000256" key="8">
    <source>
        <dbReference type="SAM" id="Phobius"/>
    </source>
</evidence>
<dbReference type="SUPFAM" id="SSF52540">
    <property type="entry name" value="P-loop containing nucleoside triphosphate hydrolases"/>
    <property type="match status" value="1"/>
</dbReference>
<keyword evidence="11" id="KW-1185">Reference proteome</keyword>
<dbReference type="InterPro" id="IPR003439">
    <property type="entry name" value="ABC_transporter-like_ATP-bd"/>
</dbReference>
<protein>
    <submittedName>
        <fullName evidence="10">ATP-binding cassette subfamily B protein</fullName>
    </submittedName>
</protein>
<dbReference type="InterPro" id="IPR036640">
    <property type="entry name" value="ABC1_TM_sf"/>
</dbReference>
<dbReference type="PANTHER" id="PTHR24221">
    <property type="entry name" value="ATP-BINDING CASSETTE SUB-FAMILY B"/>
    <property type="match status" value="1"/>
</dbReference>
<accession>A0A7W7R9M0</accession>
<evidence type="ECO:0000313" key="10">
    <source>
        <dbReference type="EMBL" id="MBB4927933.1"/>
    </source>
</evidence>
<feature type="transmembrane region" description="Helical" evidence="8">
    <location>
        <begin position="88"/>
        <end position="116"/>
    </location>
</feature>
<dbReference type="PANTHER" id="PTHR24221:SF646">
    <property type="entry name" value="HAEMOLYSIN SECRETION ATP-BINDING PROTEIN"/>
    <property type="match status" value="1"/>
</dbReference>
<organism evidence="10 11">
    <name type="scientific">Kitasatospora kifunensis</name>
    <name type="common">Streptomyces kifunensis</name>
    <dbReference type="NCBI Taxonomy" id="58351"/>
    <lineage>
        <taxon>Bacteria</taxon>
        <taxon>Bacillati</taxon>
        <taxon>Actinomycetota</taxon>
        <taxon>Actinomycetes</taxon>
        <taxon>Kitasatosporales</taxon>
        <taxon>Streptomycetaceae</taxon>
        <taxon>Kitasatospora</taxon>
    </lineage>
</organism>
<dbReference type="GO" id="GO:0034040">
    <property type="term" value="F:ATPase-coupled lipid transmembrane transporter activity"/>
    <property type="evidence" value="ECO:0007669"/>
    <property type="project" value="TreeGrafter"/>
</dbReference>
<feature type="transmembrane region" description="Helical" evidence="8">
    <location>
        <begin position="319"/>
        <end position="341"/>
    </location>
</feature>
<dbReference type="CDD" id="cd03228">
    <property type="entry name" value="ABCC_MRP_Like"/>
    <property type="match status" value="1"/>
</dbReference>
<feature type="domain" description="ABC transporter" evidence="9">
    <location>
        <begin position="409"/>
        <end position="648"/>
    </location>
</feature>
<comment type="caution">
    <text evidence="10">The sequence shown here is derived from an EMBL/GenBank/DDBJ whole genome shotgun (WGS) entry which is preliminary data.</text>
</comment>
<dbReference type="SUPFAM" id="SSF90123">
    <property type="entry name" value="ABC transporter transmembrane region"/>
    <property type="match status" value="1"/>
</dbReference>
<feature type="transmembrane region" description="Helical" evidence="8">
    <location>
        <begin position="347"/>
        <end position="370"/>
    </location>
</feature>
<evidence type="ECO:0000256" key="7">
    <source>
        <dbReference type="SAM" id="MobiDB-lite"/>
    </source>
</evidence>
<dbReference type="PROSITE" id="PS50893">
    <property type="entry name" value="ABC_TRANSPORTER_2"/>
    <property type="match status" value="1"/>
</dbReference>
<evidence type="ECO:0000313" key="11">
    <source>
        <dbReference type="Proteomes" id="UP000540506"/>
    </source>
</evidence>
<dbReference type="EMBL" id="JACHJV010000002">
    <property type="protein sequence ID" value="MBB4927933.1"/>
    <property type="molecule type" value="Genomic_DNA"/>
</dbReference>
<name>A0A7W7R9M0_KITKI</name>
<reference evidence="10 11" key="1">
    <citation type="submission" date="2020-08" db="EMBL/GenBank/DDBJ databases">
        <title>Sequencing the genomes of 1000 actinobacteria strains.</title>
        <authorList>
            <person name="Klenk H.-P."/>
        </authorList>
    </citation>
    <scope>NUCLEOTIDE SEQUENCE [LARGE SCALE GENOMIC DNA]</scope>
    <source>
        <strain evidence="10 11">DSM 41654</strain>
    </source>
</reference>
<dbReference type="InterPro" id="IPR017871">
    <property type="entry name" value="ABC_transporter-like_CS"/>
</dbReference>
<dbReference type="Proteomes" id="UP000540506">
    <property type="component" value="Unassembled WGS sequence"/>
</dbReference>
<feature type="transmembrane region" description="Helical" evidence="8">
    <location>
        <begin position="128"/>
        <end position="146"/>
    </location>
</feature>
<proteinExistence type="predicted"/>
<dbReference type="GO" id="GO:0005886">
    <property type="term" value="C:plasma membrane"/>
    <property type="evidence" value="ECO:0007669"/>
    <property type="project" value="UniProtKB-SubCell"/>
</dbReference>
<dbReference type="SMART" id="SM00382">
    <property type="entry name" value="AAA"/>
    <property type="match status" value="1"/>
</dbReference>
<keyword evidence="3" id="KW-0547">Nucleotide-binding</keyword>
<evidence type="ECO:0000259" key="9">
    <source>
        <dbReference type="PROSITE" id="PS50893"/>
    </source>
</evidence>
<dbReference type="Gene3D" id="3.40.50.300">
    <property type="entry name" value="P-loop containing nucleotide triphosphate hydrolases"/>
    <property type="match status" value="1"/>
</dbReference>